<keyword evidence="10" id="KW-0539">Nucleus</keyword>
<feature type="compositionally biased region" description="Basic residues" evidence="12">
    <location>
        <begin position="193"/>
        <end position="202"/>
    </location>
</feature>
<feature type="domain" description="C2H2-type" evidence="13">
    <location>
        <begin position="703"/>
        <end position="730"/>
    </location>
</feature>
<gene>
    <name evidence="14" type="ORF">SPHA_71575</name>
</gene>
<evidence type="ECO:0000259" key="13">
    <source>
        <dbReference type="PROSITE" id="PS50157"/>
    </source>
</evidence>
<evidence type="ECO:0000256" key="1">
    <source>
        <dbReference type="ARBA" id="ARBA00004123"/>
    </source>
</evidence>
<sequence>MNPDGLSSMSPSPKLFLFFSIFTCRYLNETPPKKQIRNQKKKKNDLKVFLWCYKNSTFLSPFKTNLGIHGNISGGKQLSMGHHTLESSQRASHLSQNVFPPDVYGTPFSQSCYLPAMTVAAMAMNLPEKMQNAGSSGGYGGGSNNENCSGYHSKSSSHKGSSGDGNSSCDGRGGSGCGEVPCTGHLTAGKSASYHHPHHHNQQHSGSGDGGGSSTGSASGSVGKKYNQSSKSDAHYPQNLTHQQALNQRQLNQQSSSSSSTQHEQQHHQPNMQAHYTPKQTSARLKQLFCDYCGKEFAQEYLMLNHRRTHTGEKPFPCDICGKHFGRKDTLQRHRRNHNPEAVPVARLDASNNGLLKEGIGAGIDHAHTLQGTNSIPEKEQRMMSAPHQDGSVGNSVFVRGKEGEVGTMVVMPFSHGNQKAKAPKEQSHDNMLNSMISTDIPKSTKTYQCDICLKPFAQRHYLRIHRRSHTGEKPYQCDYCIQKFARRDTLLIHRRTQHTGERPHHCELCGEAFFHRAQLQMHRRSKHVLKASNSNIARGNSTTSGDDGGGGGDDDDESAGGVISGNHVESSFTMGAVSPNAGMMVYRKRYQCDYCYKQFAQCYYLQIHRRIHTGEKLLQCDVCFKKFTQRHYLTIHKRTHTGEKPFQCDFCIQKFARKTTLQIHRRMHTGERPFQCEVCQKRFAQRDKLTVHLRTHSPKKRYRCEICFKLFAQRHYLQLHHRSHTGEKPFQCEVCYKRFSRKNSLQMHHRSHTGEKPFQCEVCFKRFAQRQYLQLHKRTHTGEKAYQCETCAKQFARRDTLQRHMRIHTKHLLKSGKSNEEDIPPMTPYMWSL</sequence>
<protein>
    <submittedName>
        <fullName evidence="14">KRAB</fullName>
    </submittedName>
</protein>
<dbReference type="FunFam" id="3.30.160.60:FF:000264">
    <property type="entry name" value="Zinc finger protein 236"/>
    <property type="match status" value="1"/>
</dbReference>
<dbReference type="PROSITE" id="PS50157">
    <property type="entry name" value="ZINC_FINGER_C2H2_2"/>
    <property type="match status" value="13"/>
</dbReference>
<dbReference type="FunFam" id="3.30.160.60:FF:001506">
    <property type="entry name" value="Zinc finger protein"/>
    <property type="match status" value="1"/>
</dbReference>
<dbReference type="SUPFAM" id="SSF57667">
    <property type="entry name" value="beta-beta-alpha zinc fingers"/>
    <property type="match status" value="8"/>
</dbReference>
<evidence type="ECO:0000256" key="9">
    <source>
        <dbReference type="ARBA" id="ARBA00023163"/>
    </source>
</evidence>
<evidence type="ECO:0000256" key="5">
    <source>
        <dbReference type="ARBA" id="ARBA00022771"/>
    </source>
</evidence>
<evidence type="ECO:0000256" key="4">
    <source>
        <dbReference type="ARBA" id="ARBA00022737"/>
    </source>
</evidence>
<evidence type="ECO:0000256" key="6">
    <source>
        <dbReference type="ARBA" id="ARBA00022833"/>
    </source>
</evidence>
<dbReference type="PROSITE" id="PS00028">
    <property type="entry name" value="ZINC_FINGER_C2H2_1"/>
    <property type="match status" value="13"/>
</dbReference>
<feature type="compositionally biased region" description="Polar residues" evidence="12">
    <location>
        <begin position="532"/>
        <end position="545"/>
    </location>
</feature>
<feature type="domain" description="C2H2-type" evidence="13">
    <location>
        <begin position="591"/>
        <end position="618"/>
    </location>
</feature>
<feature type="region of interest" description="Disordered" evidence="12">
    <location>
        <begin position="531"/>
        <end position="561"/>
    </location>
</feature>
<feature type="domain" description="C2H2-type" evidence="13">
    <location>
        <begin position="476"/>
        <end position="504"/>
    </location>
</feature>
<dbReference type="FunFam" id="3.30.160.60:FF:000065">
    <property type="entry name" value="B-cell CLL/lymphoma 6, member B"/>
    <property type="match status" value="1"/>
</dbReference>
<feature type="domain" description="C2H2-type" evidence="13">
    <location>
        <begin position="288"/>
        <end position="315"/>
    </location>
</feature>
<dbReference type="PANTHER" id="PTHR24379:SF121">
    <property type="entry name" value="C2H2-TYPE DOMAIN-CONTAINING PROTEIN"/>
    <property type="match status" value="1"/>
</dbReference>
<dbReference type="AlphaFoldDB" id="A0A812EAN6"/>
<accession>A0A812EAN6</accession>
<keyword evidence="8" id="KW-0238">DNA-binding</keyword>
<dbReference type="InterPro" id="IPR036236">
    <property type="entry name" value="Znf_C2H2_sf"/>
</dbReference>
<dbReference type="FunFam" id="3.30.160.60:FF:001289">
    <property type="entry name" value="Zinc finger protein 574"/>
    <property type="match status" value="1"/>
</dbReference>
<dbReference type="FunFam" id="3.30.160.60:FF:001235">
    <property type="entry name" value="Si:ch211-119o8.6"/>
    <property type="match status" value="1"/>
</dbReference>
<dbReference type="GO" id="GO:0005634">
    <property type="term" value="C:nucleus"/>
    <property type="evidence" value="ECO:0007669"/>
    <property type="project" value="UniProtKB-SubCell"/>
</dbReference>
<feature type="domain" description="C2H2-type" evidence="13">
    <location>
        <begin position="731"/>
        <end position="758"/>
    </location>
</feature>
<evidence type="ECO:0000256" key="7">
    <source>
        <dbReference type="ARBA" id="ARBA00023015"/>
    </source>
</evidence>
<feature type="domain" description="C2H2-type" evidence="13">
    <location>
        <begin position="675"/>
        <end position="702"/>
    </location>
</feature>
<proteinExistence type="inferred from homology"/>
<feature type="domain" description="C2H2-type" evidence="13">
    <location>
        <begin position="619"/>
        <end position="646"/>
    </location>
</feature>
<dbReference type="FunFam" id="3.30.160.60:FF:000417">
    <property type="entry name" value="Zinc finger protein"/>
    <property type="match status" value="1"/>
</dbReference>
<keyword evidence="6" id="KW-0862">Zinc</keyword>
<organism evidence="14 15">
    <name type="scientific">Acanthosepion pharaonis</name>
    <name type="common">Pharaoh cuttlefish</name>
    <name type="synonym">Sepia pharaonis</name>
    <dbReference type="NCBI Taxonomy" id="158019"/>
    <lineage>
        <taxon>Eukaryota</taxon>
        <taxon>Metazoa</taxon>
        <taxon>Spiralia</taxon>
        <taxon>Lophotrochozoa</taxon>
        <taxon>Mollusca</taxon>
        <taxon>Cephalopoda</taxon>
        <taxon>Coleoidea</taxon>
        <taxon>Decapodiformes</taxon>
        <taxon>Sepiida</taxon>
        <taxon>Sepiina</taxon>
        <taxon>Sepiidae</taxon>
        <taxon>Acanthosepion</taxon>
    </lineage>
</organism>
<dbReference type="GO" id="GO:0003677">
    <property type="term" value="F:DNA binding"/>
    <property type="evidence" value="ECO:0007669"/>
    <property type="project" value="UniProtKB-KW"/>
</dbReference>
<evidence type="ECO:0000256" key="11">
    <source>
        <dbReference type="PROSITE-ProRule" id="PRU00042"/>
    </source>
</evidence>
<evidence type="ECO:0000256" key="8">
    <source>
        <dbReference type="ARBA" id="ARBA00023125"/>
    </source>
</evidence>
<keyword evidence="15" id="KW-1185">Reference proteome</keyword>
<dbReference type="SMART" id="SM00355">
    <property type="entry name" value="ZnF_C2H2"/>
    <property type="match status" value="13"/>
</dbReference>
<keyword evidence="3" id="KW-0479">Metal-binding</keyword>
<dbReference type="EMBL" id="CAHIKZ030005241">
    <property type="protein sequence ID" value="CAE1321465.1"/>
    <property type="molecule type" value="Genomic_DNA"/>
</dbReference>
<feature type="domain" description="C2H2-type" evidence="13">
    <location>
        <begin position="316"/>
        <end position="343"/>
    </location>
</feature>
<feature type="compositionally biased region" description="Low complexity" evidence="12">
    <location>
        <begin position="248"/>
        <end position="263"/>
    </location>
</feature>
<evidence type="ECO:0000256" key="10">
    <source>
        <dbReference type="ARBA" id="ARBA00023242"/>
    </source>
</evidence>
<feature type="domain" description="C2H2-type" evidence="13">
    <location>
        <begin position="505"/>
        <end position="533"/>
    </location>
</feature>
<evidence type="ECO:0000256" key="12">
    <source>
        <dbReference type="SAM" id="MobiDB-lite"/>
    </source>
</evidence>
<feature type="region of interest" description="Disordered" evidence="12">
    <location>
        <begin position="248"/>
        <end position="277"/>
    </location>
</feature>
<evidence type="ECO:0000256" key="2">
    <source>
        <dbReference type="ARBA" id="ARBA00006991"/>
    </source>
</evidence>
<feature type="compositionally biased region" description="Low complexity" evidence="12">
    <location>
        <begin position="149"/>
        <end position="170"/>
    </location>
</feature>
<keyword evidence="5 11" id="KW-0863">Zinc-finger</keyword>
<dbReference type="Pfam" id="PF00096">
    <property type="entry name" value="zf-C2H2"/>
    <property type="match status" value="9"/>
</dbReference>
<reference evidence="14" key="1">
    <citation type="submission" date="2021-01" db="EMBL/GenBank/DDBJ databases">
        <authorList>
            <person name="Li R."/>
            <person name="Bekaert M."/>
        </authorList>
    </citation>
    <scope>NUCLEOTIDE SEQUENCE</scope>
    <source>
        <strain evidence="14">Farmed</strain>
    </source>
</reference>
<keyword evidence="7" id="KW-0805">Transcription regulation</keyword>
<dbReference type="FunFam" id="3.30.160.60:FF:000624">
    <property type="entry name" value="zinc finger protein 697"/>
    <property type="match status" value="1"/>
</dbReference>
<feature type="region of interest" description="Disordered" evidence="12">
    <location>
        <begin position="149"/>
        <end position="174"/>
    </location>
</feature>
<dbReference type="PANTHER" id="PTHR24379">
    <property type="entry name" value="KRAB AND ZINC FINGER DOMAIN-CONTAINING"/>
    <property type="match status" value="1"/>
</dbReference>
<keyword evidence="9" id="KW-0804">Transcription</keyword>
<evidence type="ECO:0000313" key="14">
    <source>
        <dbReference type="EMBL" id="CAE1321465.1"/>
    </source>
</evidence>
<feature type="domain" description="C2H2-type" evidence="13">
    <location>
        <begin position="448"/>
        <end position="475"/>
    </location>
</feature>
<evidence type="ECO:0000313" key="15">
    <source>
        <dbReference type="Proteomes" id="UP000597762"/>
    </source>
</evidence>
<dbReference type="FunFam" id="3.30.160.60:FF:000446">
    <property type="entry name" value="Zinc finger protein"/>
    <property type="match status" value="2"/>
</dbReference>
<comment type="similarity">
    <text evidence="2">Belongs to the krueppel C2H2-type zinc-finger protein family.</text>
</comment>
<dbReference type="GO" id="GO:0006357">
    <property type="term" value="P:regulation of transcription by RNA polymerase II"/>
    <property type="evidence" value="ECO:0007669"/>
    <property type="project" value="UniProtKB-ARBA"/>
</dbReference>
<comment type="caution">
    <text evidence="14">The sequence shown here is derived from an EMBL/GenBank/DDBJ whole genome shotgun (WGS) entry which is preliminary data.</text>
</comment>
<dbReference type="Proteomes" id="UP000597762">
    <property type="component" value="Unassembled WGS sequence"/>
</dbReference>
<evidence type="ECO:0000256" key="3">
    <source>
        <dbReference type="ARBA" id="ARBA00022723"/>
    </source>
</evidence>
<comment type="subcellular location">
    <subcellularLocation>
        <location evidence="1">Nucleus</location>
    </subcellularLocation>
</comment>
<feature type="domain" description="C2H2-type" evidence="13">
    <location>
        <begin position="647"/>
        <end position="674"/>
    </location>
</feature>
<dbReference type="GO" id="GO:0008270">
    <property type="term" value="F:zinc ion binding"/>
    <property type="evidence" value="ECO:0007669"/>
    <property type="project" value="UniProtKB-KW"/>
</dbReference>
<feature type="domain" description="C2H2-type" evidence="13">
    <location>
        <begin position="787"/>
        <end position="810"/>
    </location>
</feature>
<keyword evidence="4" id="KW-0677">Repeat</keyword>
<feature type="region of interest" description="Disordered" evidence="12">
    <location>
        <begin position="188"/>
        <end position="235"/>
    </location>
</feature>
<name>A0A812EAN6_ACAPH</name>
<dbReference type="InterPro" id="IPR013087">
    <property type="entry name" value="Znf_C2H2_type"/>
</dbReference>
<dbReference type="OrthoDB" id="654211at2759"/>
<dbReference type="Gene3D" id="3.30.160.60">
    <property type="entry name" value="Classic Zinc Finger"/>
    <property type="match status" value="13"/>
</dbReference>
<feature type="domain" description="C2H2-type" evidence="13">
    <location>
        <begin position="759"/>
        <end position="786"/>
    </location>
</feature>